<feature type="compositionally biased region" description="Low complexity" evidence="1">
    <location>
        <begin position="368"/>
        <end position="378"/>
    </location>
</feature>
<organism evidence="3 4">
    <name type="scientific">Rhodonia placenta</name>
    <dbReference type="NCBI Taxonomy" id="104341"/>
    <lineage>
        <taxon>Eukaryota</taxon>
        <taxon>Fungi</taxon>
        <taxon>Dikarya</taxon>
        <taxon>Basidiomycota</taxon>
        <taxon>Agaricomycotina</taxon>
        <taxon>Agaricomycetes</taxon>
        <taxon>Polyporales</taxon>
        <taxon>Adustoporiaceae</taxon>
        <taxon>Rhodonia</taxon>
    </lineage>
</organism>
<feature type="region of interest" description="Disordered" evidence="1">
    <location>
        <begin position="514"/>
        <end position="551"/>
    </location>
</feature>
<feature type="region of interest" description="Disordered" evidence="1">
    <location>
        <begin position="1"/>
        <end position="22"/>
    </location>
</feature>
<feature type="region of interest" description="Disordered" evidence="1">
    <location>
        <begin position="90"/>
        <end position="272"/>
    </location>
</feature>
<name>A0A8H7U338_9APHY</name>
<dbReference type="Proteomes" id="UP000639403">
    <property type="component" value="Unassembled WGS sequence"/>
</dbReference>
<dbReference type="SUPFAM" id="SSF50044">
    <property type="entry name" value="SH3-domain"/>
    <property type="match status" value="1"/>
</dbReference>
<evidence type="ECO:0000313" key="3">
    <source>
        <dbReference type="EMBL" id="KAF9815953.1"/>
    </source>
</evidence>
<feature type="compositionally biased region" description="Gly residues" evidence="1">
    <location>
        <begin position="353"/>
        <end position="367"/>
    </location>
</feature>
<dbReference type="EMBL" id="JADOXO010000062">
    <property type="protein sequence ID" value="KAF9815953.1"/>
    <property type="molecule type" value="Genomic_DNA"/>
</dbReference>
<reference evidence="3" key="2">
    <citation type="journal article" name="Front. Microbiol.">
        <title>Degradative Capacity of Two Strains of Rhodonia placenta: From Phenotype to Genotype.</title>
        <authorList>
            <person name="Kolle M."/>
            <person name="Horta M.A.C."/>
            <person name="Nowrousian M."/>
            <person name="Ohm R.A."/>
            <person name="Benz J.P."/>
            <person name="Pilgard A."/>
        </authorList>
    </citation>
    <scope>NUCLEOTIDE SEQUENCE</scope>
    <source>
        <strain evidence="3">FPRL280</strain>
    </source>
</reference>
<feature type="compositionally biased region" description="Polar residues" evidence="1">
    <location>
        <begin position="97"/>
        <end position="114"/>
    </location>
</feature>
<feature type="compositionally biased region" description="Low complexity" evidence="1">
    <location>
        <begin position="115"/>
        <end position="132"/>
    </location>
</feature>
<keyword evidence="2" id="KW-0472">Membrane</keyword>
<reference evidence="3" key="1">
    <citation type="submission" date="2020-11" db="EMBL/GenBank/DDBJ databases">
        <authorList>
            <person name="Koelle M."/>
            <person name="Horta M.A.C."/>
            <person name="Nowrousian M."/>
            <person name="Ohm R.A."/>
            <person name="Benz P."/>
            <person name="Pilgard A."/>
        </authorList>
    </citation>
    <scope>NUCLEOTIDE SEQUENCE</scope>
    <source>
        <strain evidence="3">FPRL280</strain>
    </source>
</reference>
<feature type="compositionally biased region" description="Gly residues" evidence="1">
    <location>
        <begin position="154"/>
        <end position="187"/>
    </location>
</feature>
<keyword evidence="2" id="KW-0812">Transmembrane</keyword>
<gene>
    <name evidence="3" type="ORF">IEO21_04280</name>
</gene>
<feature type="compositionally biased region" description="Low complexity" evidence="1">
    <location>
        <begin position="536"/>
        <end position="545"/>
    </location>
</feature>
<evidence type="ECO:0000256" key="1">
    <source>
        <dbReference type="SAM" id="MobiDB-lite"/>
    </source>
</evidence>
<feature type="compositionally biased region" description="Polar residues" evidence="1">
    <location>
        <begin position="232"/>
        <end position="265"/>
    </location>
</feature>
<protein>
    <recommendedName>
        <fullName evidence="5">SH3 domain-containing protein</fullName>
    </recommendedName>
</protein>
<evidence type="ECO:0008006" key="5">
    <source>
        <dbReference type="Google" id="ProtNLM"/>
    </source>
</evidence>
<feature type="region of interest" description="Disordered" evidence="1">
    <location>
        <begin position="34"/>
        <end position="64"/>
    </location>
</feature>
<evidence type="ECO:0000256" key="2">
    <source>
        <dbReference type="SAM" id="Phobius"/>
    </source>
</evidence>
<accession>A0A8H7U338</accession>
<feature type="region of interest" description="Disordered" evidence="1">
    <location>
        <begin position="337"/>
        <end position="384"/>
    </location>
</feature>
<feature type="compositionally biased region" description="Polar residues" evidence="1">
    <location>
        <begin position="136"/>
        <end position="146"/>
    </location>
</feature>
<comment type="caution">
    <text evidence="3">The sequence shown here is derived from an EMBL/GenBank/DDBJ whole genome shotgun (WGS) entry which is preliminary data.</text>
</comment>
<proteinExistence type="predicted"/>
<dbReference type="InterPro" id="IPR036028">
    <property type="entry name" value="SH3-like_dom_sf"/>
</dbReference>
<keyword evidence="2" id="KW-1133">Transmembrane helix</keyword>
<feature type="region of interest" description="Disordered" evidence="1">
    <location>
        <begin position="577"/>
        <end position="607"/>
    </location>
</feature>
<feature type="compositionally biased region" description="Low complexity" evidence="1">
    <location>
        <begin position="215"/>
        <end position="226"/>
    </location>
</feature>
<feature type="region of interest" description="Disordered" evidence="1">
    <location>
        <begin position="626"/>
        <end position="658"/>
    </location>
</feature>
<dbReference type="AlphaFoldDB" id="A0A8H7U338"/>
<sequence length="761" mass="76508">MTGEDERGQGKTSKGKRPPGALLGCSQAAIAAIPRSHHTAKSPSRTCPLLAGHRRRRARALEERDPSLINLPFPIPSIPILGPLLSPLIGGEPWPAATSTRAEQTTKVSPTTTQAQDTSPAADPSSSPAQDPTPEPQQTSTPAQTNPSPTPTDSGGGSESGGSSGDGQSGGEGGGSEGDGGGQGSGGSSSASGTGASGGSGESESAGDGSGGSTSGSSVSSPSDPTDPANAASVSRGSQTASVAAGSGNTPAVSQSPPGQSTNGSGDADISPFTIAGASAYRTVALAGATSVPAAIANAQGGVVISSSLPTDGSTGENGVGSAATGVSGVAALTGSDRAAAPHQTSRPSSGAGSSGSGSTAGGGTGQSAGQSGSAGTAHDSSSRHHLSQGDIAAIAVLTTSFLLLLFLFLRKRAISHRHDRRRRWLLGGGEMSFYGRAAASGSDTASRSSSFATPVEWEGFSPTNSNAQASSIRFAATAPAPAAPISTGDTEHVWPSNLSGSIATPLLAPTAVSEPLPTVRSPDRVSWGSDGPFMDSSDASSDGSGETDWLTAPSSAALHVRSVALPSPMSVRPFTPSEAWEFPKPPSDAAAWDDSDARRSRASTHATMITPDSLLGSTVESSTYATAPENPFADPASVCNGEGEGEGEDDGRTVESADAETASHFATVEVIRRPFVPTMDDEMAAAPGERVRMLRRFDDGWAYAEKVPRGRRGLIPIDCLRMPEEELPAFLAAKRLSSYRGARSPSPLWRGSEQTVGTAF</sequence>
<feature type="transmembrane region" description="Helical" evidence="2">
    <location>
        <begin position="392"/>
        <end position="410"/>
    </location>
</feature>
<dbReference type="Gene3D" id="2.30.30.40">
    <property type="entry name" value="SH3 Domains"/>
    <property type="match status" value="1"/>
</dbReference>
<evidence type="ECO:0000313" key="4">
    <source>
        <dbReference type="Proteomes" id="UP000639403"/>
    </source>
</evidence>